<dbReference type="Proteomes" id="UP000054632">
    <property type="component" value="Unassembled WGS sequence"/>
</dbReference>
<protein>
    <submittedName>
        <fullName evidence="3">Uncharacterized protein</fullName>
    </submittedName>
</protein>
<dbReference type="EMBL" id="JYDV01000007">
    <property type="protein sequence ID" value="KRZ44182.1"/>
    <property type="molecule type" value="Genomic_DNA"/>
</dbReference>
<name>A0A0V1KAE1_TRIPS</name>
<comment type="caution">
    <text evidence="3">The sequence shown here is derived from an EMBL/GenBank/DDBJ whole genome shotgun (WGS) entry which is preliminary data.</text>
</comment>
<keyword evidence="5" id="KW-1185">Reference proteome</keyword>
<evidence type="ECO:0000313" key="1">
    <source>
        <dbReference type="EMBL" id="KRY72981.1"/>
    </source>
</evidence>
<gene>
    <name evidence="1" type="ORF">T4A_695</name>
    <name evidence="2" type="ORF">T4B_12910</name>
    <name evidence="3" type="ORF">T4C_12792</name>
</gene>
<reference evidence="4 5" key="1">
    <citation type="submission" date="2015-01" db="EMBL/GenBank/DDBJ databases">
        <title>Evolution of Trichinella species and genotypes.</title>
        <authorList>
            <person name="Korhonen P.K."/>
            <person name="Edoardo P."/>
            <person name="Giuseppe L.R."/>
            <person name="Gasser R.B."/>
        </authorList>
    </citation>
    <scope>NUCLEOTIDE SEQUENCE [LARGE SCALE GENOMIC DNA]</scope>
    <source>
        <strain evidence="1">ISS13</strain>
        <strain evidence="3">ISS176</strain>
        <strain evidence="2">ISS588</strain>
    </source>
</reference>
<proteinExistence type="predicted"/>
<evidence type="ECO:0000313" key="4">
    <source>
        <dbReference type="Proteomes" id="UP000054632"/>
    </source>
</evidence>
<evidence type="ECO:0000313" key="3">
    <source>
        <dbReference type="EMBL" id="KRZ44182.1"/>
    </source>
</evidence>
<organism evidence="3 6">
    <name type="scientific">Trichinella pseudospiralis</name>
    <name type="common">Parasitic roundworm</name>
    <dbReference type="NCBI Taxonomy" id="6337"/>
    <lineage>
        <taxon>Eukaryota</taxon>
        <taxon>Metazoa</taxon>
        <taxon>Ecdysozoa</taxon>
        <taxon>Nematoda</taxon>
        <taxon>Enoplea</taxon>
        <taxon>Dorylaimia</taxon>
        <taxon>Trichinellida</taxon>
        <taxon>Trichinellidae</taxon>
        <taxon>Trichinella</taxon>
    </lineage>
</organism>
<dbReference type="Proteomes" id="UP000054826">
    <property type="component" value="Unassembled WGS sequence"/>
</dbReference>
<evidence type="ECO:0000313" key="2">
    <source>
        <dbReference type="EMBL" id="KRZ34929.1"/>
    </source>
</evidence>
<accession>A0A0V1KAE1</accession>
<sequence>MSLEFTPRSRTFWESKSHFLTKESRKDCKQMFLAYLTELQENSKNATEYDRTRLRNCPLPLEKDPTSKGRGSVEYRTVKKSGMACLAWSDNR</sequence>
<evidence type="ECO:0000313" key="6">
    <source>
        <dbReference type="Proteomes" id="UP000054826"/>
    </source>
</evidence>
<evidence type="ECO:0000313" key="5">
    <source>
        <dbReference type="Proteomes" id="UP000054805"/>
    </source>
</evidence>
<dbReference type="EMBL" id="JYDR01000039">
    <property type="protein sequence ID" value="KRY72981.1"/>
    <property type="molecule type" value="Genomic_DNA"/>
</dbReference>
<dbReference type="EMBL" id="JYDS01000001">
    <property type="protein sequence ID" value="KRZ34929.1"/>
    <property type="molecule type" value="Genomic_DNA"/>
</dbReference>
<dbReference type="AlphaFoldDB" id="A0A0V1KAE1"/>
<dbReference type="Proteomes" id="UP000054805">
    <property type="component" value="Unassembled WGS sequence"/>
</dbReference>